<dbReference type="AlphaFoldDB" id="A0A848L829"/>
<dbReference type="EMBL" id="JABBNB010000026">
    <property type="protein sequence ID" value="NMO03738.1"/>
    <property type="molecule type" value="Genomic_DNA"/>
</dbReference>
<protein>
    <submittedName>
        <fullName evidence="2">Enoyl-CoA hydratase</fullName>
    </submittedName>
</protein>
<keyword evidence="3" id="KW-1185">Reference proteome</keyword>
<accession>A0A848L829</accession>
<comment type="caution">
    <text evidence="2">The sequence shown here is derived from an EMBL/GenBank/DDBJ whole genome shotgun (WGS) entry which is preliminary data.</text>
</comment>
<dbReference type="Proteomes" id="UP000550729">
    <property type="component" value="Unassembled WGS sequence"/>
</dbReference>
<dbReference type="InterPro" id="IPR001753">
    <property type="entry name" value="Enoyl-CoA_hydra/iso"/>
</dbReference>
<evidence type="ECO:0000256" key="1">
    <source>
        <dbReference type="ARBA" id="ARBA00005254"/>
    </source>
</evidence>
<dbReference type="Gene3D" id="1.10.12.10">
    <property type="entry name" value="Lyase 2-enoyl-coa Hydratase, Chain A, domain 2"/>
    <property type="match status" value="1"/>
</dbReference>
<dbReference type="GO" id="GO:0003824">
    <property type="term" value="F:catalytic activity"/>
    <property type="evidence" value="ECO:0007669"/>
    <property type="project" value="UniProtKB-ARBA"/>
</dbReference>
<reference evidence="2 3" key="1">
    <citation type="submission" date="2020-04" db="EMBL/GenBank/DDBJ databases">
        <title>Gordonia sp. nov. TBRC 11910.</title>
        <authorList>
            <person name="Suriyachadkun C."/>
        </authorList>
    </citation>
    <scope>NUCLEOTIDE SEQUENCE [LARGE SCALE GENOMIC DNA]</scope>
    <source>
        <strain evidence="2 3">TBRC 11910</strain>
    </source>
</reference>
<dbReference type="Pfam" id="PF00378">
    <property type="entry name" value="ECH_1"/>
    <property type="match status" value="1"/>
</dbReference>
<dbReference type="PANTHER" id="PTHR43459">
    <property type="entry name" value="ENOYL-COA HYDRATASE"/>
    <property type="match status" value="1"/>
</dbReference>
<name>A0A848L829_9ACTN</name>
<proteinExistence type="inferred from homology"/>
<evidence type="ECO:0000313" key="3">
    <source>
        <dbReference type="Proteomes" id="UP000550729"/>
    </source>
</evidence>
<dbReference type="SUPFAM" id="SSF52096">
    <property type="entry name" value="ClpP/crotonase"/>
    <property type="match status" value="1"/>
</dbReference>
<dbReference type="RefSeq" id="WP_170196244.1">
    <property type="nucleotide sequence ID" value="NZ_JABBNB010000026.1"/>
</dbReference>
<dbReference type="CDD" id="cd06558">
    <property type="entry name" value="crotonase-like"/>
    <property type="match status" value="1"/>
</dbReference>
<dbReference type="PANTHER" id="PTHR43459:SF1">
    <property type="entry name" value="EG:BACN32G11.4 PROTEIN"/>
    <property type="match status" value="1"/>
</dbReference>
<dbReference type="InterPro" id="IPR029045">
    <property type="entry name" value="ClpP/crotonase-like_dom_sf"/>
</dbReference>
<dbReference type="Gene3D" id="3.90.226.10">
    <property type="entry name" value="2-enoyl-CoA Hydratase, Chain A, domain 1"/>
    <property type="match status" value="1"/>
</dbReference>
<evidence type="ECO:0000313" key="2">
    <source>
        <dbReference type="EMBL" id="NMO03738.1"/>
    </source>
</evidence>
<sequence length="272" mass="28564">MTASSDNPPRADVLTVSQAGAVRWLTMVRPHALNSFDLVLQQEMRDAVDAAARDDSVRCLVVTGAGRAFSAGAALSLDDLRSGARLAPRTEEELRMRYNPTVRALRTMPKPVIAAVNGAAVGMGCALACACDQIIAADSASFTLAFANVGLTLDAGASLLVGARIGLGRATQMAMRATKVDAITALDWGLVDEVVPTDDLHVRVTELAESLAAGPPAAFAAIKRSLNTALLPHLDAVFESEIQGQTALVDAADFREGVQAFTQRRPPVFAGR</sequence>
<gene>
    <name evidence="2" type="ORF">HH308_21200</name>
</gene>
<organism evidence="2 3">
    <name type="scientific">Gordonia asplenii</name>
    <dbReference type="NCBI Taxonomy" id="2725283"/>
    <lineage>
        <taxon>Bacteria</taxon>
        <taxon>Bacillati</taxon>
        <taxon>Actinomycetota</taxon>
        <taxon>Actinomycetes</taxon>
        <taxon>Mycobacteriales</taxon>
        <taxon>Gordoniaceae</taxon>
        <taxon>Gordonia</taxon>
    </lineage>
</organism>
<dbReference type="InterPro" id="IPR014748">
    <property type="entry name" value="Enoyl-CoA_hydra_C"/>
</dbReference>
<comment type="similarity">
    <text evidence="1">Belongs to the enoyl-CoA hydratase/isomerase family.</text>
</comment>